<accession>A0A8H8RLU8</accession>
<sequence>MAKYINKILNKFSVNNLNPSKTPIDSNIKLEPNKEKARLLLYLALACRLDIVYTTIKLARFASNLGDLYLNAIKRIFRYLKGTINLGIIYSSNATSYI</sequence>
<proteinExistence type="predicted"/>
<keyword evidence="2" id="KW-1185">Reference proteome</keyword>
<dbReference type="AlphaFoldDB" id="A0A8H8RLU8"/>
<dbReference type="PANTHER" id="PTHR11439:SF463">
    <property type="entry name" value="REVERSE TRANSCRIPTASE TY1_COPIA-TYPE DOMAIN-CONTAINING PROTEIN"/>
    <property type="match status" value="1"/>
</dbReference>
<dbReference type="PANTHER" id="PTHR11439">
    <property type="entry name" value="GAG-POL-RELATED RETROTRANSPOSON"/>
    <property type="match status" value="1"/>
</dbReference>
<protein>
    <submittedName>
        <fullName evidence="1">Copia protein</fullName>
    </submittedName>
</protein>
<organism evidence="1 2">
    <name type="scientific">Lachnellula occidentalis</name>
    <dbReference type="NCBI Taxonomy" id="215460"/>
    <lineage>
        <taxon>Eukaryota</taxon>
        <taxon>Fungi</taxon>
        <taxon>Dikarya</taxon>
        <taxon>Ascomycota</taxon>
        <taxon>Pezizomycotina</taxon>
        <taxon>Leotiomycetes</taxon>
        <taxon>Helotiales</taxon>
        <taxon>Lachnaceae</taxon>
        <taxon>Lachnellula</taxon>
    </lineage>
</organism>
<dbReference type="OrthoDB" id="3799035at2759"/>
<reference evidence="1 2" key="1">
    <citation type="submission" date="2018-05" db="EMBL/GenBank/DDBJ databases">
        <title>Genome sequencing and assembly of the regulated plant pathogen Lachnellula willkommii and related sister species for the development of diagnostic species identification markers.</title>
        <authorList>
            <person name="Giroux E."/>
            <person name="Bilodeau G."/>
        </authorList>
    </citation>
    <scope>NUCLEOTIDE SEQUENCE [LARGE SCALE GENOMIC DNA]</scope>
    <source>
        <strain evidence="1 2">CBS 160.35</strain>
    </source>
</reference>
<evidence type="ECO:0000313" key="1">
    <source>
        <dbReference type="EMBL" id="TVY37904.1"/>
    </source>
</evidence>
<name>A0A8H8RLU8_9HELO</name>
<evidence type="ECO:0000313" key="2">
    <source>
        <dbReference type="Proteomes" id="UP000443090"/>
    </source>
</evidence>
<gene>
    <name evidence="1" type="primary">GIP</name>
    <name evidence="1" type="ORF">LOCC1_G007846</name>
</gene>
<dbReference type="EMBL" id="QGMI01000661">
    <property type="protein sequence ID" value="TVY37904.1"/>
    <property type="molecule type" value="Genomic_DNA"/>
</dbReference>
<dbReference type="Proteomes" id="UP000443090">
    <property type="component" value="Unassembled WGS sequence"/>
</dbReference>
<comment type="caution">
    <text evidence="1">The sequence shown here is derived from an EMBL/GenBank/DDBJ whole genome shotgun (WGS) entry which is preliminary data.</text>
</comment>